<evidence type="ECO:0000256" key="6">
    <source>
        <dbReference type="SAM" id="Coils"/>
    </source>
</evidence>
<feature type="compositionally biased region" description="Polar residues" evidence="7">
    <location>
        <begin position="409"/>
        <end position="433"/>
    </location>
</feature>
<gene>
    <name evidence="8" type="ORF">CSSPJE1EN2_LOCUS12284</name>
</gene>
<evidence type="ECO:0000256" key="4">
    <source>
        <dbReference type="ARBA" id="ARBA00023054"/>
    </source>
</evidence>
<sequence>MEEPISIVVGYDDFSHDAGIGNHSSAASQVGNETPQLSCVTRAEGIKPNRKNSVRATVDTDDSFFNLLHGSDPIRMELTRLENLVKDKDRELVEAQAEVKALKLSERLKTKAVEELADQLEKVDEKMKSTEILLENKNLELKRINSEKKAAQSGQIAAEATLRRVHAAQKDEDLPPIEAILAPLEAELKLARHEIARLQENNRALERLTKSKEAALVEAERTVEVAEAKATTVDCLQNQNQELLRQIEIVQEENKFLDKMHRQKVAEVEKLSRTVVELEEAVVAGGGAVNAARDYQRQVHELLEGKKTLERELARAKVSANRVATVVANSWKDSQDKLMPVKQWLDERRFMQGEIQQLRDKLSAMEKSAKNELQLKDKLQLRLKVLEEGLEISSITGTPKRSSKKGPKSTVSASNSSLGCHSNGSEESIVTDGSRNQLSAGLQSDNLQKEVILVKKASHEEDQNLEDKHGRVEMLSEKVELLSKSKEVDAMKVCKEVTATEKEVAAMRVDRDQHQKSSKLLSMSKGRVNSSQPLSARNLRSPKEERAKNQTGSGHFRSHSPRSHISRCRIVPVSVPGLITNFVPASFDIGKQHGLGRSTAAT</sequence>
<dbReference type="InterPro" id="IPR009768">
    <property type="entry name" value="MAP70"/>
</dbReference>
<keyword evidence="9" id="KW-1185">Reference proteome</keyword>
<feature type="compositionally biased region" description="Basic and acidic residues" evidence="7">
    <location>
        <begin position="506"/>
        <end position="515"/>
    </location>
</feature>
<feature type="region of interest" description="Disordered" evidence="7">
    <location>
        <begin position="506"/>
        <end position="563"/>
    </location>
</feature>
<evidence type="ECO:0000256" key="7">
    <source>
        <dbReference type="SAM" id="MobiDB-lite"/>
    </source>
</evidence>
<protein>
    <submittedName>
        <fullName evidence="8">Uncharacterized protein</fullName>
    </submittedName>
</protein>
<comment type="similarity">
    <text evidence="2">Belongs to the MAP70 family.</text>
</comment>
<keyword evidence="3" id="KW-0963">Cytoplasm</keyword>
<comment type="subcellular location">
    <subcellularLocation>
        <location evidence="1">Cytoplasm</location>
        <location evidence="1">Cytoskeleton</location>
    </subcellularLocation>
</comment>
<dbReference type="Proteomes" id="UP001497522">
    <property type="component" value="Chromosome 19"/>
</dbReference>
<dbReference type="Pfam" id="PF07058">
    <property type="entry name" value="MAP70"/>
    <property type="match status" value="2"/>
</dbReference>
<dbReference type="PANTHER" id="PTHR31246">
    <property type="entry name" value="MICROTUBULE-ASSOCIATED PROTEIN 70-2"/>
    <property type="match status" value="1"/>
</dbReference>
<keyword evidence="4 6" id="KW-0175">Coiled coil</keyword>
<keyword evidence="5" id="KW-0206">Cytoskeleton</keyword>
<accession>A0ABP1B371</accession>
<feature type="region of interest" description="Disordered" evidence="7">
    <location>
        <begin position="396"/>
        <end position="433"/>
    </location>
</feature>
<evidence type="ECO:0000256" key="5">
    <source>
        <dbReference type="ARBA" id="ARBA00023212"/>
    </source>
</evidence>
<feature type="coiled-coil region" evidence="6">
    <location>
        <begin position="181"/>
        <end position="375"/>
    </location>
</feature>
<organism evidence="8 9">
    <name type="scientific">Sphagnum jensenii</name>
    <dbReference type="NCBI Taxonomy" id="128206"/>
    <lineage>
        <taxon>Eukaryota</taxon>
        <taxon>Viridiplantae</taxon>
        <taxon>Streptophyta</taxon>
        <taxon>Embryophyta</taxon>
        <taxon>Bryophyta</taxon>
        <taxon>Sphagnophytina</taxon>
        <taxon>Sphagnopsida</taxon>
        <taxon>Sphagnales</taxon>
        <taxon>Sphagnaceae</taxon>
        <taxon>Sphagnum</taxon>
    </lineage>
</organism>
<feature type="coiled-coil region" evidence="6">
    <location>
        <begin position="78"/>
        <end position="154"/>
    </location>
</feature>
<dbReference type="EMBL" id="OZ023720">
    <property type="protein sequence ID" value="CAK9869526.1"/>
    <property type="molecule type" value="Genomic_DNA"/>
</dbReference>
<dbReference type="PANTHER" id="PTHR31246:SF32">
    <property type="entry name" value="MICROTUBULE-ASSOCIATED PROTEIN 70-1"/>
    <property type="match status" value="1"/>
</dbReference>
<evidence type="ECO:0000256" key="2">
    <source>
        <dbReference type="ARBA" id="ARBA00008825"/>
    </source>
</evidence>
<proteinExistence type="inferred from homology"/>
<evidence type="ECO:0000256" key="3">
    <source>
        <dbReference type="ARBA" id="ARBA00022490"/>
    </source>
</evidence>
<evidence type="ECO:0000313" key="8">
    <source>
        <dbReference type="EMBL" id="CAK9869526.1"/>
    </source>
</evidence>
<name>A0ABP1B371_9BRYO</name>
<reference evidence="8" key="1">
    <citation type="submission" date="2024-03" db="EMBL/GenBank/DDBJ databases">
        <authorList>
            <consortium name="ELIXIR-Norway"/>
            <consortium name="Elixir Norway"/>
        </authorList>
    </citation>
    <scope>NUCLEOTIDE SEQUENCE</scope>
</reference>
<evidence type="ECO:0000313" key="9">
    <source>
        <dbReference type="Proteomes" id="UP001497522"/>
    </source>
</evidence>
<evidence type="ECO:0000256" key="1">
    <source>
        <dbReference type="ARBA" id="ARBA00004245"/>
    </source>
</evidence>